<dbReference type="Gene3D" id="3.30.40.10">
    <property type="entry name" value="Zinc/RING finger domain, C3HC4 (zinc finger)"/>
    <property type="match status" value="1"/>
</dbReference>
<dbReference type="SUPFAM" id="SSF50978">
    <property type="entry name" value="WD40 repeat-like"/>
    <property type="match status" value="1"/>
</dbReference>
<dbReference type="Pfam" id="PF13639">
    <property type="entry name" value="zf-RING_2"/>
    <property type="match status" value="1"/>
</dbReference>
<reference evidence="18" key="1">
    <citation type="submission" date="2016-02" db="EMBL/GenBank/DDBJ databases">
        <title>WGS assembly of Manihot esculenta.</title>
        <authorList>
            <person name="Bredeson J.V."/>
            <person name="Prochnik S.E."/>
            <person name="Lyons J.B."/>
            <person name="Schmutz J."/>
            <person name="Grimwood J."/>
            <person name="Vrebalov J."/>
            <person name="Bart R.S."/>
            <person name="Amuge T."/>
            <person name="Ferguson M.E."/>
            <person name="Green R."/>
            <person name="Putnam N."/>
            <person name="Stites J."/>
            <person name="Rounsley S."/>
            <person name="Rokhsar D.S."/>
        </authorList>
    </citation>
    <scope>NUCLEOTIDE SEQUENCE [LARGE SCALE GENOMIC DNA]</scope>
    <source>
        <tissue evidence="18">Leaf</tissue>
    </source>
</reference>
<evidence type="ECO:0000256" key="4">
    <source>
        <dbReference type="ARBA" id="ARBA00012483"/>
    </source>
</evidence>
<dbReference type="PROSITE" id="PS50089">
    <property type="entry name" value="ZF_RING_2"/>
    <property type="match status" value="1"/>
</dbReference>
<evidence type="ECO:0000256" key="1">
    <source>
        <dbReference type="ARBA" id="ARBA00000900"/>
    </source>
</evidence>
<evidence type="ECO:0000256" key="14">
    <source>
        <dbReference type="PROSITE-ProRule" id="PRU00175"/>
    </source>
</evidence>
<dbReference type="GO" id="GO:0061630">
    <property type="term" value="F:ubiquitin protein ligase activity"/>
    <property type="evidence" value="ECO:0007669"/>
    <property type="project" value="UniProtKB-EC"/>
</dbReference>
<evidence type="ECO:0000256" key="3">
    <source>
        <dbReference type="ARBA" id="ARBA00004906"/>
    </source>
</evidence>
<evidence type="ECO:0000256" key="5">
    <source>
        <dbReference type="ARBA" id="ARBA00022490"/>
    </source>
</evidence>
<proteinExistence type="predicted"/>
<keyword evidence="15" id="KW-0175">Coiled coil</keyword>
<dbReference type="GO" id="GO:0016604">
    <property type="term" value="C:nuclear body"/>
    <property type="evidence" value="ECO:0007669"/>
    <property type="project" value="UniProtKB-SubCell"/>
</dbReference>
<organism evidence="18">
    <name type="scientific">Manihot esculenta</name>
    <name type="common">Cassava</name>
    <name type="synonym">Jatropha manihot</name>
    <dbReference type="NCBI Taxonomy" id="3983"/>
    <lineage>
        <taxon>Eukaryota</taxon>
        <taxon>Viridiplantae</taxon>
        <taxon>Streptophyta</taxon>
        <taxon>Embryophyta</taxon>
        <taxon>Tracheophyta</taxon>
        <taxon>Spermatophyta</taxon>
        <taxon>Magnoliopsida</taxon>
        <taxon>eudicotyledons</taxon>
        <taxon>Gunneridae</taxon>
        <taxon>Pentapetalae</taxon>
        <taxon>rosids</taxon>
        <taxon>fabids</taxon>
        <taxon>Malpighiales</taxon>
        <taxon>Euphorbiaceae</taxon>
        <taxon>Crotonoideae</taxon>
        <taxon>Manihoteae</taxon>
        <taxon>Manihot</taxon>
    </lineage>
</organism>
<dbReference type="InterPro" id="IPR037381">
    <property type="entry name" value="RFWD3"/>
</dbReference>
<keyword evidence="14" id="KW-0863">Zinc-finger</keyword>
<name>A0A199UC61_MANES</name>
<dbReference type="EMBL" id="KV450471">
    <property type="protein sequence ID" value="OAY22227.1"/>
    <property type="molecule type" value="Genomic_DNA"/>
</dbReference>
<dbReference type="GO" id="GO:0016567">
    <property type="term" value="P:protein ubiquitination"/>
    <property type="evidence" value="ECO:0007669"/>
    <property type="project" value="InterPro"/>
</dbReference>
<dbReference type="STRING" id="3983.A0A199UC61"/>
<accession>A0A199UC61</accession>
<evidence type="ECO:0000256" key="8">
    <source>
        <dbReference type="ARBA" id="ARBA00022737"/>
    </source>
</evidence>
<keyword evidence="14" id="KW-0862">Zinc</keyword>
<evidence type="ECO:0000256" key="9">
    <source>
        <dbReference type="ARBA" id="ARBA00022763"/>
    </source>
</evidence>
<keyword evidence="5" id="KW-0963">Cytoplasm</keyword>
<feature type="compositionally biased region" description="Acidic residues" evidence="16">
    <location>
        <begin position="92"/>
        <end position="101"/>
    </location>
</feature>
<dbReference type="PANTHER" id="PTHR16047:SF7">
    <property type="entry name" value="E3 UBIQUITIN-PROTEIN LIGASE RFWD3"/>
    <property type="match status" value="1"/>
</dbReference>
<dbReference type="GO" id="GO:0005737">
    <property type="term" value="C:cytoplasm"/>
    <property type="evidence" value="ECO:0007669"/>
    <property type="project" value="UniProtKB-SubCell"/>
</dbReference>
<comment type="subcellular location">
    <subcellularLocation>
        <location evidence="2">Cytoplasm</location>
    </subcellularLocation>
    <subcellularLocation>
        <location evidence="13">Nucleus</location>
        <location evidence="13">Nuclear body</location>
    </subcellularLocation>
</comment>
<keyword evidence="9" id="KW-0227">DNA damage</keyword>
<evidence type="ECO:0000313" key="18">
    <source>
        <dbReference type="EMBL" id="OAY22227.1"/>
    </source>
</evidence>
<feature type="compositionally biased region" description="Polar residues" evidence="16">
    <location>
        <begin position="66"/>
        <end position="75"/>
    </location>
</feature>
<feature type="coiled-coil region" evidence="15">
    <location>
        <begin position="211"/>
        <end position="238"/>
    </location>
</feature>
<evidence type="ECO:0000256" key="10">
    <source>
        <dbReference type="ARBA" id="ARBA00022786"/>
    </source>
</evidence>
<dbReference type="PANTHER" id="PTHR16047">
    <property type="entry name" value="RFWD3 PROTEIN"/>
    <property type="match status" value="1"/>
</dbReference>
<dbReference type="AlphaFoldDB" id="A0A199UC61"/>
<evidence type="ECO:0000256" key="16">
    <source>
        <dbReference type="SAM" id="MobiDB-lite"/>
    </source>
</evidence>
<protein>
    <recommendedName>
        <fullName evidence="4">RING-type E3 ubiquitin transferase</fullName>
        <ecNumber evidence="4">2.3.2.27</ecNumber>
    </recommendedName>
</protein>
<keyword evidence="14" id="KW-0479">Metal-binding</keyword>
<sequence length="654" mass="71805">MDSARATSSLSVFWLLKKEETAELLPFLLLSPPLMATANFHFSASQSQDHNSTILASLFHQSQQHQDQPFVSLPQSSSSSSDDSVTPMMVDNEVEEGDQESDIWAGRRTEQREPCSSSQGKKVDSSDDTKSKSVSIESNLDRLFCPICMEPWESQGDHQVSCLPCGHVYGLSCISRWLQHRFTSTKCPQCNAYCTLKDVRKLYASPVVINDKDLREKVQSLEAEIVCLKTERADLLDVQDSLLKIQDNLLKELDKIKEKQTFMGNMSFVDTGSKPFGVTNVKEAQSVQFERGSNLSRQQLLHCTFVLENELAVEGARLFDVNVSYQNLILARRISGMGGIHMLNKINMINPHENEDIQLPPGTKAVKDLKISPCGRFTLLASLGRKLSILSMGSNEIVATYELRVPAWSCAWDLNVPHYIYAGLQNGTILVFDTRLTRHPLQSIGGLTVQSIHTIHSLVHNPTLGHDAQKLLAASSLGPCVWSAGSGERPFAVPGLDNQGFCTSLAYGPLSNNILVSYRPKFSPPPPIATANSSSSNQGSSSVPGQGILGSQVLVKRVAGSFYSKLGSTSAHLSDVQMVKSAIIEMENCYPLLAYADGVTNGLRLRELPSLTVNQNLKPHHYPILDVKYAHNQGIGVLGCASEDKLQLFSAKIS</sequence>
<keyword evidence="6" id="KW-0853">WD repeat</keyword>
<evidence type="ECO:0000256" key="7">
    <source>
        <dbReference type="ARBA" id="ARBA00022679"/>
    </source>
</evidence>
<dbReference type="SMART" id="SM00184">
    <property type="entry name" value="RING"/>
    <property type="match status" value="1"/>
</dbReference>
<evidence type="ECO:0000256" key="11">
    <source>
        <dbReference type="ARBA" id="ARBA00023204"/>
    </source>
</evidence>
<evidence type="ECO:0000256" key="15">
    <source>
        <dbReference type="SAM" id="Coils"/>
    </source>
</evidence>
<feature type="domain" description="RING-type" evidence="17">
    <location>
        <begin position="145"/>
        <end position="191"/>
    </location>
</feature>
<dbReference type="CDD" id="cd16450">
    <property type="entry name" value="mRING-C3HGC3_RFWD3"/>
    <property type="match status" value="1"/>
</dbReference>
<dbReference type="Pfam" id="PF23419">
    <property type="entry name" value="WD40_RFWD3"/>
    <property type="match status" value="1"/>
</dbReference>
<evidence type="ECO:0000256" key="6">
    <source>
        <dbReference type="ARBA" id="ARBA00022574"/>
    </source>
</evidence>
<keyword evidence="8" id="KW-0677">Repeat</keyword>
<comment type="pathway">
    <text evidence="3">Protein modification; protein ubiquitination.</text>
</comment>
<evidence type="ECO:0000259" key="17">
    <source>
        <dbReference type="PROSITE" id="PS50089"/>
    </source>
</evidence>
<dbReference type="GO" id="GO:0036297">
    <property type="term" value="P:interstrand cross-link repair"/>
    <property type="evidence" value="ECO:0007669"/>
    <property type="project" value="InterPro"/>
</dbReference>
<dbReference type="Gene3D" id="2.130.10.10">
    <property type="entry name" value="YVTN repeat-like/Quinoprotein amine dehydrogenase"/>
    <property type="match status" value="1"/>
</dbReference>
<dbReference type="InterPro" id="IPR036322">
    <property type="entry name" value="WD40_repeat_dom_sf"/>
</dbReference>
<dbReference type="InterPro" id="IPR001841">
    <property type="entry name" value="Znf_RING"/>
</dbReference>
<dbReference type="SUPFAM" id="SSF57850">
    <property type="entry name" value="RING/U-box"/>
    <property type="match status" value="1"/>
</dbReference>
<keyword evidence="10" id="KW-0833">Ubl conjugation pathway</keyword>
<dbReference type="InterPro" id="IPR013083">
    <property type="entry name" value="Znf_RING/FYVE/PHD"/>
</dbReference>
<evidence type="ECO:0000256" key="13">
    <source>
        <dbReference type="ARBA" id="ARBA00034306"/>
    </source>
</evidence>
<feature type="compositionally biased region" description="Basic and acidic residues" evidence="16">
    <location>
        <begin position="121"/>
        <end position="131"/>
    </location>
</feature>
<dbReference type="InterPro" id="IPR056527">
    <property type="entry name" value="WD40_RFWD3"/>
</dbReference>
<keyword evidence="12" id="KW-0539">Nucleus</keyword>
<keyword evidence="7" id="KW-0808">Transferase</keyword>
<dbReference type="EC" id="2.3.2.27" evidence="4"/>
<keyword evidence="11" id="KW-0234">DNA repair</keyword>
<dbReference type="GO" id="GO:0008270">
    <property type="term" value="F:zinc ion binding"/>
    <property type="evidence" value="ECO:0007669"/>
    <property type="project" value="UniProtKB-KW"/>
</dbReference>
<evidence type="ECO:0000256" key="2">
    <source>
        <dbReference type="ARBA" id="ARBA00004496"/>
    </source>
</evidence>
<feature type="region of interest" description="Disordered" evidence="16">
    <location>
        <begin position="66"/>
        <end position="134"/>
    </location>
</feature>
<gene>
    <name evidence="18" type="ORF">MANES_S019800</name>
</gene>
<evidence type="ECO:0000256" key="12">
    <source>
        <dbReference type="ARBA" id="ARBA00023242"/>
    </source>
</evidence>
<comment type="catalytic activity">
    <reaction evidence="1">
        <text>S-ubiquitinyl-[E2 ubiquitin-conjugating enzyme]-L-cysteine + [acceptor protein]-L-lysine = [E2 ubiquitin-conjugating enzyme]-L-cysteine + N(6)-ubiquitinyl-[acceptor protein]-L-lysine.</text>
        <dbReference type="EC" id="2.3.2.27"/>
    </reaction>
</comment>
<dbReference type="InterPro" id="IPR015943">
    <property type="entry name" value="WD40/YVTN_repeat-like_dom_sf"/>
</dbReference>